<dbReference type="eggNOG" id="arCOG14016">
    <property type="taxonomic scope" value="Archaea"/>
</dbReference>
<evidence type="ECO:0008006" key="3">
    <source>
        <dbReference type="Google" id="ProtNLM"/>
    </source>
</evidence>
<gene>
    <name evidence="1" type="ordered locus">Metbo_2169</name>
</gene>
<proteinExistence type="predicted"/>
<sequence>MAKNTDNKNEWKEIKDAEDVVWKPVRMGDEISGKYIRMEEDVGMYHSNKYTLETEDGEVDVFGSTVLDNKFKDVPLGYEVKIIYQGEKPSAPPKKPFKSFQVFLREP</sequence>
<protein>
    <recommendedName>
        <fullName evidence="3">Nucleic acid binding OB-fold tRNA/helicase-type</fullName>
    </recommendedName>
</protein>
<evidence type="ECO:0000313" key="1">
    <source>
        <dbReference type="EMBL" id="ADZ10384.1"/>
    </source>
</evidence>
<organism evidence="1 2">
    <name type="scientific">Methanobacterium lacus (strain AL-21)</name>
    <dbReference type="NCBI Taxonomy" id="877455"/>
    <lineage>
        <taxon>Archaea</taxon>
        <taxon>Methanobacteriati</taxon>
        <taxon>Methanobacteriota</taxon>
        <taxon>Methanomada group</taxon>
        <taxon>Methanobacteria</taxon>
        <taxon>Methanobacteriales</taxon>
        <taxon>Methanobacteriaceae</taxon>
        <taxon>Methanobacterium</taxon>
    </lineage>
</organism>
<dbReference type="RefSeq" id="WP_013645735.1">
    <property type="nucleotide sequence ID" value="NC_015216.1"/>
</dbReference>
<dbReference type="KEGG" id="mel:Metbo_2169"/>
<dbReference type="AlphaFoldDB" id="F0TCB7"/>
<accession>F0TCB7</accession>
<evidence type="ECO:0000313" key="2">
    <source>
        <dbReference type="Proteomes" id="UP000007490"/>
    </source>
</evidence>
<dbReference type="HOGENOM" id="CLU_175258_0_0_2"/>
<dbReference type="GeneID" id="10278632"/>
<dbReference type="Proteomes" id="UP000007490">
    <property type="component" value="Chromosome"/>
</dbReference>
<reference evidence="1 2" key="2">
    <citation type="journal article" date="2014" name="Int. J. Syst. Evol. Microbiol.">
        <title>Methanobacterium paludis sp. nov. and a novel strain of Methanobacterium lacus isolated from northern peatlands.</title>
        <authorList>
            <person name="Cadillo-Quiroz H."/>
            <person name="Brauer S.L."/>
            <person name="Goodson N."/>
            <person name="Yavitt J.B."/>
            <person name="Zinder S.H."/>
        </authorList>
    </citation>
    <scope>NUCLEOTIDE SEQUENCE [LARGE SCALE GENOMIC DNA]</scope>
    <source>
        <strain evidence="1 2">AL-21</strain>
    </source>
</reference>
<dbReference type="EMBL" id="CP002551">
    <property type="protein sequence ID" value="ADZ10384.1"/>
    <property type="molecule type" value="Genomic_DNA"/>
</dbReference>
<keyword evidence="2" id="KW-1185">Reference proteome</keyword>
<reference evidence="2" key="1">
    <citation type="submission" date="2011-02" db="EMBL/GenBank/DDBJ databases">
        <title>Complete sequence of Methanobacterium sp. AL-21.</title>
        <authorList>
            <consortium name="US DOE Joint Genome Institute"/>
            <person name="Lucas S."/>
            <person name="Copeland A."/>
            <person name="Lapidus A."/>
            <person name="Cheng J.-F."/>
            <person name="Goodwin L."/>
            <person name="Pitluck S."/>
            <person name="Chertkov O."/>
            <person name="Detter J.C."/>
            <person name="Han C."/>
            <person name="Tapia R."/>
            <person name="Land M."/>
            <person name="Hauser L."/>
            <person name="Kyrpides N."/>
            <person name="Ivanova N."/>
            <person name="Mikhailova N."/>
            <person name="Pagani I."/>
            <person name="Cadillo-Quiroz H."/>
            <person name="Imachi H."/>
            <person name="Zinder S."/>
            <person name="Liu W."/>
            <person name="Woyke T."/>
        </authorList>
    </citation>
    <scope>NUCLEOTIDE SEQUENCE [LARGE SCALE GENOMIC DNA]</scope>
    <source>
        <strain evidence="2">AL-21</strain>
    </source>
</reference>
<dbReference type="OrthoDB" id="70282at2157"/>
<name>F0TCB7_METLA</name>